<sequence>MYNAKILAAIPRRKDISEQQFHDHWRHPHGTLSKKIACLRGYIQSHRIDSPLLPDKQRVYDGITELWFDSLDDALALGKDPAHAKYNIPDEPLFVDMDGLTFTFFEEEVLRSRPSVDDPDDAAVHWSPTDWSVSAKIIQLVESDGNVDWAADDDGALGDRLGAYRHVRSRPVAKVHGDSPPFIGARELWWPTLSALERGVTADPQAFATLMGRAGVHHTLIANAERII</sequence>
<dbReference type="GO" id="GO:0016491">
    <property type="term" value="F:oxidoreductase activity"/>
    <property type="evidence" value="ECO:0007669"/>
    <property type="project" value="InterPro"/>
</dbReference>
<dbReference type="AlphaFoldDB" id="A0A918PMG9"/>
<dbReference type="InterPro" id="IPR011008">
    <property type="entry name" value="Dimeric_a/b-barrel"/>
</dbReference>
<evidence type="ECO:0000259" key="1">
    <source>
        <dbReference type="Pfam" id="PF07110"/>
    </source>
</evidence>
<dbReference type="InterPro" id="IPR009799">
    <property type="entry name" value="EthD_dom"/>
</dbReference>
<reference evidence="2" key="2">
    <citation type="submission" date="2020-09" db="EMBL/GenBank/DDBJ databases">
        <authorList>
            <person name="Sun Q."/>
            <person name="Kim S."/>
        </authorList>
    </citation>
    <scope>NUCLEOTIDE SEQUENCE</scope>
    <source>
        <strain evidence="2">KCTC 32255</strain>
    </source>
</reference>
<dbReference type="Proteomes" id="UP000648075">
    <property type="component" value="Unassembled WGS sequence"/>
</dbReference>
<keyword evidence="3" id="KW-1185">Reference proteome</keyword>
<dbReference type="Pfam" id="PF07110">
    <property type="entry name" value="EthD"/>
    <property type="match status" value="1"/>
</dbReference>
<dbReference type="EMBL" id="BMZA01000019">
    <property type="protein sequence ID" value="GGZ14852.1"/>
    <property type="molecule type" value="Genomic_DNA"/>
</dbReference>
<evidence type="ECO:0000313" key="2">
    <source>
        <dbReference type="EMBL" id="GGZ14852.1"/>
    </source>
</evidence>
<gene>
    <name evidence="2" type="ORF">GCM10011614_32300</name>
</gene>
<dbReference type="RefSeq" id="WP_189622329.1">
    <property type="nucleotide sequence ID" value="NZ_BMZA01000019.1"/>
</dbReference>
<dbReference type="SUPFAM" id="SSF54909">
    <property type="entry name" value="Dimeric alpha+beta barrel"/>
    <property type="match status" value="1"/>
</dbReference>
<name>A0A918PMG9_9SPHN</name>
<accession>A0A918PMG9</accession>
<organism evidence="2 3">
    <name type="scientific">Novosphingobium colocasiae</name>
    <dbReference type="NCBI Taxonomy" id="1256513"/>
    <lineage>
        <taxon>Bacteria</taxon>
        <taxon>Pseudomonadati</taxon>
        <taxon>Pseudomonadota</taxon>
        <taxon>Alphaproteobacteria</taxon>
        <taxon>Sphingomonadales</taxon>
        <taxon>Sphingomonadaceae</taxon>
        <taxon>Novosphingobium</taxon>
    </lineage>
</organism>
<feature type="domain" description="EthD" evidence="1">
    <location>
        <begin position="14"/>
        <end position="97"/>
    </location>
</feature>
<dbReference type="Gene3D" id="3.30.70.100">
    <property type="match status" value="1"/>
</dbReference>
<proteinExistence type="predicted"/>
<dbReference type="NCBIfam" id="TIGR02118">
    <property type="entry name" value="EthD family reductase"/>
    <property type="match status" value="1"/>
</dbReference>
<reference evidence="2" key="1">
    <citation type="journal article" date="2014" name="Int. J. Syst. Evol. Microbiol.">
        <title>Complete genome sequence of Corynebacterium casei LMG S-19264T (=DSM 44701T), isolated from a smear-ripened cheese.</title>
        <authorList>
            <consortium name="US DOE Joint Genome Institute (JGI-PGF)"/>
            <person name="Walter F."/>
            <person name="Albersmeier A."/>
            <person name="Kalinowski J."/>
            <person name="Ruckert C."/>
        </authorList>
    </citation>
    <scope>NUCLEOTIDE SEQUENCE</scope>
    <source>
        <strain evidence="2">KCTC 32255</strain>
    </source>
</reference>
<protein>
    <recommendedName>
        <fullName evidence="1">EthD domain-containing protein</fullName>
    </recommendedName>
</protein>
<evidence type="ECO:0000313" key="3">
    <source>
        <dbReference type="Proteomes" id="UP000648075"/>
    </source>
</evidence>
<comment type="caution">
    <text evidence="2">The sequence shown here is derived from an EMBL/GenBank/DDBJ whole genome shotgun (WGS) entry which is preliminary data.</text>
</comment>